<proteinExistence type="predicted"/>
<evidence type="ECO:0000313" key="2">
    <source>
        <dbReference type="EMBL" id="MCX2698200.1"/>
    </source>
</evidence>
<evidence type="ECO:0000313" key="3">
    <source>
        <dbReference type="Proteomes" id="UP001301216"/>
    </source>
</evidence>
<dbReference type="SUPFAM" id="SSF55804">
    <property type="entry name" value="Phoshotransferase/anion transport protein"/>
    <property type="match status" value="1"/>
</dbReference>
<dbReference type="PANTHER" id="PTHR47738">
    <property type="entry name" value="PTS SYSTEM FRUCTOSE-LIKE EIIA COMPONENT-RELATED"/>
    <property type="match status" value="1"/>
</dbReference>
<dbReference type="CDD" id="cd00211">
    <property type="entry name" value="PTS_IIA_fru"/>
    <property type="match status" value="1"/>
</dbReference>
<feature type="domain" description="PTS EIIA type-2" evidence="1">
    <location>
        <begin position="7"/>
        <end position="153"/>
    </location>
</feature>
<dbReference type="PANTHER" id="PTHR47738:SF3">
    <property type="entry name" value="PHOSPHOTRANSFERASE SYSTEM MANNITOL_FRUCTOSE-SPECIFIC IIA DOMAIN CONTAINING PROTEIN"/>
    <property type="match status" value="1"/>
</dbReference>
<comment type="caution">
    <text evidence="2">The sequence shown here is derived from an EMBL/GenBank/DDBJ whole genome shotgun (WGS) entry which is preliminary data.</text>
</comment>
<dbReference type="RefSeq" id="WP_265985883.1">
    <property type="nucleotide sequence ID" value="NZ_JAPHAV010000009.1"/>
</dbReference>
<dbReference type="InterPro" id="IPR051541">
    <property type="entry name" value="PTS_SugarTrans_NitroReg"/>
</dbReference>
<keyword evidence="2" id="KW-0762">Sugar transport</keyword>
<sequence>MAAGLIDYLNPHAIELQSDAKTNEEIIRILAGKLEKLGYVKPSYADAVVSRELSMPTGLPLERDDNVAVPHTDPEHVIKAGVAFATLKMPIAFANMEDPEETVPVGYVFLLAINDKDQQIETLQQIMATIQDADALDRLKAACSFEDITTALQ</sequence>
<accession>A0ABT3QRF9</accession>
<keyword evidence="3" id="KW-1185">Reference proteome</keyword>
<evidence type="ECO:0000259" key="1">
    <source>
        <dbReference type="PROSITE" id="PS51094"/>
    </source>
</evidence>
<dbReference type="Gene3D" id="3.40.930.10">
    <property type="entry name" value="Mannitol-specific EII, Chain A"/>
    <property type="match status" value="1"/>
</dbReference>
<dbReference type="Pfam" id="PF00359">
    <property type="entry name" value="PTS_EIIA_2"/>
    <property type="match status" value="1"/>
</dbReference>
<reference evidence="2 3" key="1">
    <citation type="submission" date="2022-11" db="EMBL/GenBank/DDBJ databases">
        <title>Brucella sp. YY2X, whole genome shotgun sequencing project.</title>
        <authorList>
            <person name="Yang Y."/>
        </authorList>
    </citation>
    <scope>NUCLEOTIDE SEQUENCE [LARGE SCALE GENOMIC DNA]</scope>
    <source>
        <strain evidence="2 3">YY2X</strain>
    </source>
</reference>
<protein>
    <submittedName>
        <fullName evidence="2">PTS sugar transporter subunit IIA</fullName>
    </submittedName>
</protein>
<dbReference type="PROSITE" id="PS51094">
    <property type="entry name" value="PTS_EIIA_TYPE_2"/>
    <property type="match status" value="1"/>
</dbReference>
<name>A0ABT3QRF9_9HYPH</name>
<keyword evidence="2" id="KW-0813">Transport</keyword>
<dbReference type="Proteomes" id="UP001301216">
    <property type="component" value="Unassembled WGS sequence"/>
</dbReference>
<organism evidence="2 3">
    <name type="scientific">Ochrobactrum chromiisoli</name>
    <dbReference type="NCBI Taxonomy" id="2993941"/>
    <lineage>
        <taxon>Bacteria</taxon>
        <taxon>Pseudomonadati</taxon>
        <taxon>Pseudomonadota</taxon>
        <taxon>Alphaproteobacteria</taxon>
        <taxon>Hyphomicrobiales</taxon>
        <taxon>Brucellaceae</taxon>
        <taxon>Brucella/Ochrobactrum group</taxon>
        <taxon>Ochrobactrum</taxon>
    </lineage>
</organism>
<gene>
    <name evidence="2" type="ORF">OPR82_15750</name>
</gene>
<dbReference type="InterPro" id="IPR002178">
    <property type="entry name" value="PTS_EIIA_type-2_dom"/>
</dbReference>
<dbReference type="InterPro" id="IPR016152">
    <property type="entry name" value="PTrfase/Anion_transptr"/>
</dbReference>
<dbReference type="EMBL" id="JAPHAV010000009">
    <property type="protein sequence ID" value="MCX2698200.1"/>
    <property type="molecule type" value="Genomic_DNA"/>
</dbReference>